<feature type="domain" description="Histidine kinase" evidence="11">
    <location>
        <begin position="269"/>
        <end position="490"/>
    </location>
</feature>
<evidence type="ECO:0000256" key="4">
    <source>
        <dbReference type="ARBA" id="ARBA00022553"/>
    </source>
</evidence>
<keyword evidence="5" id="KW-0808">Transferase</keyword>
<feature type="domain" description="HAMP" evidence="13">
    <location>
        <begin position="188"/>
        <end position="240"/>
    </location>
</feature>
<dbReference type="SUPFAM" id="SSF55874">
    <property type="entry name" value="ATPase domain of HSP90 chaperone/DNA topoisomerase II/histidine kinase"/>
    <property type="match status" value="1"/>
</dbReference>
<evidence type="ECO:0000256" key="10">
    <source>
        <dbReference type="SAM" id="Phobius"/>
    </source>
</evidence>
<dbReference type="PROSITE" id="PS50110">
    <property type="entry name" value="RESPONSE_REGULATORY"/>
    <property type="match status" value="1"/>
</dbReference>
<keyword evidence="7" id="KW-0902">Two-component regulatory system</keyword>
<dbReference type="Gene3D" id="6.10.340.10">
    <property type="match status" value="1"/>
</dbReference>
<organism evidence="14 15">
    <name type="scientific">Bacterioplanoides pacificum</name>
    <dbReference type="NCBI Taxonomy" id="1171596"/>
    <lineage>
        <taxon>Bacteria</taxon>
        <taxon>Pseudomonadati</taxon>
        <taxon>Pseudomonadota</taxon>
        <taxon>Gammaproteobacteria</taxon>
        <taxon>Oceanospirillales</taxon>
        <taxon>Oceanospirillaceae</taxon>
        <taxon>Bacterioplanoides</taxon>
    </lineage>
</organism>
<dbReference type="RefSeq" id="WP_376864442.1">
    <property type="nucleotide sequence ID" value="NZ_JBHRYB010000001.1"/>
</dbReference>
<evidence type="ECO:0000256" key="1">
    <source>
        <dbReference type="ARBA" id="ARBA00000085"/>
    </source>
</evidence>
<protein>
    <recommendedName>
        <fullName evidence="3">histidine kinase</fullName>
        <ecNumber evidence="3">2.7.13.3</ecNumber>
    </recommendedName>
</protein>
<dbReference type="SUPFAM" id="SSF158472">
    <property type="entry name" value="HAMP domain-like"/>
    <property type="match status" value="1"/>
</dbReference>
<dbReference type="Pfam" id="PF02518">
    <property type="entry name" value="HATPase_c"/>
    <property type="match status" value="1"/>
</dbReference>
<dbReference type="CDD" id="cd00082">
    <property type="entry name" value="HisKA"/>
    <property type="match status" value="1"/>
</dbReference>
<comment type="subcellular location">
    <subcellularLocation>
        <location evidence="2">Membrane</location>
    </subcellularLocation>
</comment>
<keyword evidence="6" id="KW-0418">Kinase</keyword>
<dbReference type="InterPro" id="IPR003594">
    <property type="entry name" value="HATPase_dom"/>
</dbReference>
<evidence type="ECO:0000259" key="13">
    <source>
        <dbReference type="PROSITE" id="PS50885"/>
    </source>
</evidence>
<dbReference type="EC" id="2.7.13.3" evidence="3"/>
<dbReference type="InterPro" id="IPR036890">
    <property type="entry name" value="HATPase_C_sf"/>
</dbReference>
<evidence type="ECO:0000256" key="2">
    <source>
        <dbReference type="ARBA" id="ARBA00004370"/>
    </source>
</evidence>
<keyword evidence="4 8" id="KW-0597">Phosphoprotein</keyword>
<comment type="catalytic activity">
    <reaction evidence="1">
        <text>ATP + protein L-histidine = ADP + protein N-phospho-L-histidine.</text>
        <dbReference type="EC" id="2.7.13.3"/>
    </reaction>
</comment>
<evidence type="ECO:0000313" key="15">
    <source>
        <dbReference type="Proteomes" id="UP001595722"/>
    </source>
</evidence>
<comment type="caution">
    <text evidence="14">The sequence shown here is derived from an EMBL/GenBank/DDBJ whole genome shotgun (WGS) entry which is preliminary data.</text>
</comment>
<dbReference type="CDD" id="cd17546">
    <property type="entry name" value="REC_hyHK_CKI1_RcsC-like"/>
    <property type="match status" value="1"/>
</dbReference>
<dbReference type="Gene3D" id="1.10.287.130">
    <property type="match status" value="1"/>
</dbReference>
<accession>A0ABV7VQA5</accession>
<sequence length="624" mass="70214">MHFQQWSLRRRIMLVAALPTLAAIVILSSFYMFQRWQDVHAGQEALADLLLENLAAAAEYPLISGNYELLQPLIETALRQPDVIAVEIQAADGRQLLKTLDEQFPLVAAADIKVRSFDVYRDVWRLDEFSQFDDSNEQQTDQQRLATIHLSLTDTFTRERELSILWQAAIAGLMVVLIAALIGHFTAFDIIRSLEKLSAFIAQLARGDIEARIRVDDGAELGRLQKNANQLASSLEQAERDQQIYTDRLMAEQQKTQHASRAKSEFLAMMSHEFRTPLNGAIGMLQLLTPEVSQADFREYKGMAEESLSHLTQLLEDVLIVVDTESNKLQVLHSEQQLDELLSGLLCRYQRLAADKQLQLKVHYDELLTQQAVLTDPALMRQIVRHLMDNAFKFTQRGSIQLDLLLQQFDGEQRLCVVVSDTGIGIADEDKQRVLEAFSQISSSFNRRYDGIGLGLTISSHISRLLGGRLSLENTSSGGTRVKVEFPVALAESCCQDELPQGQKVLIVEDNPVNMKVAEKMLQKSFAGLQVDTVQSGEACLQQLQQQSYDLILMDCQMPGLDGFETTRQLRQQGNTVPVVACTANTSDQVYQQCRESGMNDYLAKPLKVDTIRKTLQRWLVAVS</sequence>
<keyword evidence="15" id="KW-1185">Reference proteome</keyword>
<evidence type="ECO:0000256" key="3">
    <source>
        <dbReference type="ARBA" id="ARBA00012438"/>
    </source>
</evidence>
<dbReference type="InterPro" id="IPR003660">
    <property type="entry name" value="HAMP_dom"/>
</dbReference>
<dbReference type="EMBL" id="JBHRYB010000001">
    <property type="protein sequence ID" value="MFC3678897.1"/>
    <property type="molecule type" value="Genomic_DNA"/>
</dbReference>
<keyword evidence="9" id="KW-0175">Coiled coil</keyword>
<dbReference type="InterPro" id="IPR005467">
    <property type="entry name" value="His_kinase_dom"/>
</dbReference>
<dbReference type="InterPro" id="IPR003661">
    <property type="entry name" value="HisK_dim/P_dom"/>
</dbReference>
<evidence type="ECO:0000256" key="8">
    <source>
        <dbReference type="PROSITE-ProRule" id="PRU00169"/>
    </source>
</evidence>
<dbReference type="SUPFAM" id="SSF47384">
    <property type="entry name" value="Homodimeric domain of signal transducing histidine kinase"/>
    <property type="match status" value="1"/>
</dbReference>
<dbReference type="SMART" id="SM00448">
    <property type="entry name" value="REC"/>
    <property type="match status" value="1"/>
</dbReference>
<dbReference type="SMART" id="SM00388">
    <property type="entry name" value="HisKA"/>
    <property type="match status" value="1"/>
</dbReference>
<evidence type="ECO:0000256" key="5">
    <source>
        <dbReference type="ARBA" id="ARBA00022679"/>
    </source>
</evidence>
<feature type="transmembrane region" description="Helical" evidence="10">
    <location>
        <begin position="164"/>
        <end position="188"/>
    </location>
</feature>
<dbReference type="InterPro" id="IPR036097">
    <property type="entry name" value="HisK_dim/P_sf"/>
</dbReference>
<name>A0ABV7VQA5_9GAMM</name>
<evidence type="ECO:0000256" key="7">
    <source>
        <dbReference type="ARBA" id="ARBA00023012"/>
    </source>
</evidence>
<reference evidence="15" key="1">
    <citation type="journal article" date="2019" name="Int. J. Syst. Evol. Microbiol.">
        <title>The Global Catalogue of Microorganisms (GCM) 10K type strain sequencing project: providing services to taxonomists for standard genome sequencing and annotation.</title>
        <authorList>
            <consortium name="The Broad Institute Genomics Platform"/>
            <consortium name="The Broad Institute Genome Sequencing Center for Infectious Disease"/>
            <person name="Wu L."/>
            <person name="Ma J."/>
        </authorList>
    </citation>
    <scope>NUCLEOTIDE SEQUENCE [LARGE SCALE GENOMIC DNA]</scope>
    <source>
        <strain evidence="15">KCTC 42424</strain>
    </source>
</reference>
<evidence type="ECO:0000259" key="11">
    <source>
        <dbReference type="PROSITE" id="PS50109"/>
    </source>
</evidence>
<dbReference type="Proteomes" id="UP001595722">
    <property type="component" value="Unassembled WGS sequence"/>
</dbReference>
<dbReference type="PRINTS" id="PR00344">
    <property type="entry name" value="BCTRLSENSOR"/>
</dbReference>
<dbReference type="CDD" id="cd06225">
    <property type="entry name" value="HAMP"/>
    <property type="match status" value="1"/>
</dbReference>
<evidence type="ECO:0000259" key="12">
    <source>
        <dbReference type="PROSITE" id="PS50110"/>
    </source>
</evidence>
<feature type="transmembrane region" description="Helical" evidence="10">
    <location>
        <begin position="12"/>
        <end position="33"/>
    </location>
</feature>
<dbReference type="Gene3D" id="3.30.565.10">
    <property type="entry name" value="Histidine kinase-like ATPase, C-terminal domain"/>
    <property type="match status" value="1"/>
</dbReference>
<dbReference type="InterPro" id="IPR011006">
    <property type="entry name" value="CheY-like_superfamily"/>
</dbReference>
<dbReference type="PROSITE" id="PS50109">
    <property type="entry name" value="HIS_KIN"/>
    <property type="match status" value="1"/>
</dbReference>
<keyword evidence="10" id="KW-1133">Transmembrane helix</keyword>
<feature type="domain" description="Response regulatory" evidence="12">
    <location>
        <begin position="504"/>
        <end position="620"/>
    </location>
</feature>
<proteinExistence type="predicted"/>
<evidence type="ECO:0000256" key="6">
    <source>
        <dbReference type="ARBA" id="ARBA00022777"/>
    </source>
</evidence>
<dbReference type="SUPFAM" id="SSF52172">
    <property type="entry name" value="CheY-like"/>
    <property type="match status" value="1"/>
</dbReference>
<evidence type="ECO:0000313" key="14">
    <source>
        <dbReference type="EMBL" id="MFC3678897.1"/>
    </source>
</evidence>
<dbReference type="Gene3D" id="3.40.50.2300">
    <property type="match status" value="1"/>
</dbReference>
<feature type="coiled-coil region" evidence="9">
    <location>
        <begin position="221"/>
        <end position="255"/>
    </location>
</feature>
<gene>
    <name evidence="14" type="ORF">ACFOMG_02065</name>
</gene>
<keyword evidence="10" id="KW-0812">Transmembrane</keyword>
<dbReference type="InterPro" id="IPR001789">
    <property type="entry name" value="Sig_transdc_resp-reg_receiver"/>
</dbReference>
<dbReference type="PANTHER" id="PTHR45339:SF1">
    <property type="entry name" value="HYBRID SIGNAL TRANSDUCTION HISTIDINE KINASE J"/>
    <property type="match status" value="1"/>
</dbReference>
<dbReference type="Pfam" id="PF00072">
    <property type="entry name" value="Response_reg"/>
    <property type="match status" value="1"/>
</dbReference>
<dbReference type="InterPro" id="IPR004358">
    <property type="entry name" value="Sig_transdc_His_kin-like_C"/>
</dbReference>
<dbReference type="PROSITE" id="PS50885">
    <property type="entry name" value="HAMP"/>
    <property type="match status" value="1"/>
</dbReference>
<feature type="modified residue" description="4-aspartylphosphate" evidence="8">
    <location>
        <position position="555"/>
    </location>
</feature>
<dbReference type="SMART" id="SM00304">
    <property type="entry name" value="HAMP"/>
    <property type="match status" value="1"/>
</dbReference>
<dbReference type="Pfam" id="PF00512">
    <property type="entry name" value="HisKA"/>
    <property type="match status" value="1"/>
</dbReference>
<dbReference type="SMART" id="SM00387">
    <property type="entry name" value="HATPase_c"/>
    <property type="match status" value="1"/>
</dbReference>
<evidence type="ECO:0000256" key="9">
    <source>
        <dbReference type="SAM" id="Coils"/>
    </source>
</evidence>
<dbReference type="PANTHER" id="PTHR45339">
    <property type="entry name" value="HYBRID SIGNAL TRANSDUCTION HISTIDINE KINASE J"/>
    <property type="match status" value="1"/>
</dbReference>
<keyword evidence="10" id="KW-0472">Membrane</keyword>